<dbReference type="Pfam" id="PF01593">
    <property type="entry name" value="Amino_oxidase"/>
    <property type="match status" value="1"/>
</dbReference>
<dbReference type="EC" id="1.13.12.3" evidence="3"/>
<evidence type="ECO:0000256" key="1">
    <source>
        <dbReference type="ARBA" id="ARBA00004814"/>
    </source>
</evidence>
<feature type="domain" description="Amine oxidase" evidence="8">
    <location>
        <begin position="37"/>
        <end position="469"/>
    </location>
</feature>
<dbReference type="InterPro" id="IPR002937">
    <property type="entry name" value="Amino_oxidase"/>
</dbReference>
<dbReference type="Proteomes" id="UP001330434">
    <property type="component" value="Plasmid pBealeia2"/>
</dbReference>
<evidence type="ECO:0000313" key="10">
    <source>
        <dbReference type="EMBL" id="WVX67811.1"/>
    </source>
</evidence>
<organism evidence="9 11">
    <name type="scientific">Candidatus Bealeia paramacronuclearis</name>
    <dbReference type="NCBI Taxonomy" id="1921001"/>
    <lineage>
        <taxon>Bacteria</taxon>
        <taxon>Pseudomonadati</taxon>
        <taxon>Pseudomonadota</taxon>
        <taxon>Alphaproteobacteria</taxon>
        <taxon>Holosporales</taxon>
        <taxon>Holosporaceae</taxon>
        <taxon>Candidatus Bealeia</taxon>
    </lineage>
</organism>
<protein>
    <recommendedName>
        <fullName evidence="4">Tryptophan 2-monooxygenase</fullName>
        <ecNumber evidence="3">1.13.12.3</ecNumber>
    </recommendedName>
</protein>
<evidence type="ECO:0000313" key="11">
    <source>
        <dbReference type="Proteomes" id="UP001330434"/>
    </source>
</evidence>
<keyword evidence="7" id="KW-0732">Signal</keyword>
<evidence type="ECO:0000256" key="3">
    <source>
        <dbReference type="ARBA" id="ARBA00012535"/>
    </source>
</evidence>
<evidence type="ECO:0000256" key="5">
    <source>
        <dbReference type="ARBA" id="ARBA00023070"/>
    </source>
</evidence>
<dbReference type="RefSeq" id="WP_331255534.1">
    <property type="nucleotide sequence ID" value="NZ_CP133270.1"/>
</dbReference>
<keyword evidence="10" id="KW-0614">Plasmid</keyword>
<dbReference type="InterPro" id="IPR036188">
    <property type="entry name" value="FAD/NAD-bd_sf"/>
</dbReference>
<dbReference type="Gene3D" id="3.50.50.60">
    <property type="entry name" value="FAD/NAD(P)-binding domain"/>
    <property type="match status" value="1"/>
</dbReference>
<dbReference type="InterPro" id="IPR050281">
    <property type="entry name" value="Flavin_monoamine_oxidase"/>
</dbReference>
<accession>A0ABZ2C2U5</accession>
<feature type="signal peptide" evidence="7">
    <location>
        <begin position="1"/>
        <end position="21"/>
    </location>
</feature>
<sequence length="477" mass="53097">MKKFNYFIFSTLLLSSAVTYAAPPEGDLDVAIIGGGFSGLSAAIKIKKDTKNFVIFEGRDRLGGRAWTQIINEKPFDCGAEYVDKKEQNEMWQLIKRYGVKTTDVRLQDEIKFLVGGEAKALSEMKSAIDSLEEKLHSKLKSIRNEDYSELKNGEYISTNLFQALDLNENEKGILNALIQDESGINGDEAPLTSISAWAEKLKEYKSITTAKKWFNPLLSLYHEQSRIEGGTKTLVQEMAKEIGQDDHIVTGNPLKQIVWQSDEKLFNMTFQDNSTRRAKSVLMTIPFSVLSENTILEDTSLGITNEMRKYIDSMVYGTNSKVIVPVSTPLKLTYGIDLNGPTAWANANQDMHILLGGTPGKNVTQESASIHIGRFLTATGKIMPQGQQATVINWSQDPFSKGSYRAWKSGVTFSEFDHPSPLDKNLNAFSTSLFEKKIPLIFAGEHMVYRGGGTMNSAVKTGFATADLMSQFLKKK</sequence>
<evidence type="ECO:0000313" key="9">
    <source>
        <dbReference type="EMBL" id="WVX66700.1"/>
    </source>
</evidence>
<comment type="similarity">
    <text evidence="2">Belongs to the tryptophan 2-monooxygenase family.</text>
</comment>
<comment type="catalytic activity">
    <reaction evidence="6">
        <text>L-tryptophan + O2 = indole-3-acetamide + CO2 + H2O</text>
        <dbReference type="Rhea" id="RHEA:16165"/>
        <dbReference type="ChEBI" id="CHEBI:15377"/>
        <dbReference type="ChEBI" id="CHEBI:15379"/>
        <dbReference type="ChEBI" id="CHEBI:16031"/>
        <dbReference type="ChEBI" id="CHEBI:16526"/>
        <dbReference type="ChEBI" id="CHEBI:57912"/>
        <dbReference type="EC" id="1.13.12.3"/>
    </reaction>
</comment>
<comment type="pathway">
    <text evidence="1">Plant hormone metabolism; auxin biosynthesis.</text>
</comment>
<dbReference type="PANTHER" id="PTHR10742:SF410">
    <property type="entry name" value="LYSINE-SPECIFIC HISTONE DEMETHYLASE 2"/>
    <property type="match status" value="1"/>
</dbReference>
<evidence type="ECO:0000259" key="8">
    <source>
        <dbReference type="Pfam" id="PF01593"/>
    </source>
</evidence>
<dbReference type="SUPFAM" id="SSF51905">
    <property type="entry name" value="FAD/NAD(P)-binding domain"/>
    <property type="match status" value="1"/>
</dbReference>
<dbReference type="PANTHER" id="PTHR10742">
    <property type="entry name" value="FLAVIN MONOAMINE OXIDASE"/>
    <property type="match status" value="1"/>
</dbReference>
<gene>
    <name evidence="9" type="ORF">Bealeia1_00884</name>
    <name evidence="10" type="ORF">Bealeia1_02030</name>
</gene>
<keyword evidence="11" id="KW-1185">Reference proteome</keyword>
<reference evidence="9 11" key="2">
    <citation type="journal article" date="2024" name="Environ. Microbiol.">
        <title>Novel evolutionary insights on the interactions of the Holosporales (Alphaproteobacteria) with eukaryotic hosts from comparative genomics.</title>
        <authorList>
            <person name="Giovannini M."/>
            <person name="Petroni G."/>
            <person name="Castelli M."/>
        </authorList>
    </citation>
    <scope>NUCLEOTIDE SEQUENCE [LARGE SCALE GENOMIC DNA]</scope>
    <source>
        <strain evidence="9 11">US_Bl 15I1</strain>
    </source>
</reference>
<keyword evidence="5" id="KW-0073">Auxin biosynthesis</keyword>
<evidence type="ECO:0000256" key="4">
    <source>
        <dbReference type="ARBA" id="ARBA00017871"/>
    </source>
</evidence>
<dbReference type="Proteomes" id="UP001330434">
    <property type="component" value="Chromosome"/>
</dbReference>
<geneLocation type="plasmid" evidence="10 11">
    <name>pBealeia2</name>
</geneLocation>
<proteinExistence type="inferred from homology"/>
<dbReference type="EMBL" id="CP133270">
    <property type="protein sequence ID" value="WVX66700.1"/>
    <property type="molecule type" value="Genomic_DNA"/>
</dbReference>
<feature type="chain" id="PRO_5045034519" description="Tryptophan 2-monooxygenase" evidence="7">
    <location>
        <begin position="22"/>
        <end position="477"/>
    </location>
</feature>
<evidence type="ECO:0000256" key="2">
    <source>
        <dbReference type="ARBA" id="ARBA00005833"/>
    </source>
</evidence>
<evidence type="ECO:0000256" key="7">
    <source>
        <dbReference type="SAM" id="SignalP"/>
    </source>
</evidence>
<name>A0ABZ2C2U5_9PROT</name>
<evidence type="ECO:0000256" key="6">
    <source>
        <dbReference type="ARBA" id="ARBA00047321"/>
    </source>
</evidence>
<reference evidence="9" key="1">
    <citation type="submission" date="2023-08" db="EMBL/GenBank/DDBJ databases">
        <authorList>
            <person name="Giovannini M.G."/>
            <person name="Castelli M.C."/>
            <person name="Petroni G.P."/>
        </authorList>
    </citation>
    <scope>NUCLEOTIDE SEQUENCE</scope>
    <source>
        <strain evidence="9">US_Bl 15I1</strain>
        <plasmid evidence="10">pBealeia2</plasmid>
    </source>
</reference>
<dbReference type="EMBL" id="CP133272">
    <property type="protein sequence ID" value="WVX67811.1"/>
    <property type="molecule type" value="Genomic_DNA"/>
</dbReference>